<keyword evidence="6 11" id="KW-0863">Zinc-finger</keyword>
<dbReference type="STRING" id="888268.A0A1E5W5X6"/>
<dbReference type="GO" id="GO:0003746">
    <property type="term" value="F:translation elongation factor activity"/>
    <property type="evidence" value="ECO:0007669"/>
    <property type="project" value="UniProtKB-KW"/>
</dbReference>
<dbReference type="InterPro" id="IPR007808">
    <property type="entry name" value="Elf1"/>
</dbReference>
<evidence type="ECO:0000256" key="1">
    <source>
        <dbReference type="ARBA" id="ARBA00003357"/>
    </source>
</evidence>
<organism evidence="12 13">
    <name type="scientific">Dichanthelium oligosanthes</name>
    <dbReference type="NCBI Taxonomy" id="888268"/>
    <lineage>
        <taxon>Eukaryota</taxon>
        <taxon>Viridiplantae</taxon>
        <taxon>Streptophyta</taxon>
        <taxon>Embryophyta</taxon>
        <taxon>Tracheophyta</taxon>
        <taxon>Spermatophyta</taxon>
        <taxon>Magnoliopsida</taxon>
        <taxon>Liliopsida</taxon>
        <taxon>Poales</taxon>
        <taxon>Poaceae</taxon>
        <taxon>PACMAD clade</taxon>
        <taxon>Panicoideae</taxon>
        <taxon>Panicodae</taxon>
        <taxon>Paniceae</taxon>
        <taxon>Dichantheliinae</taxon>
        <taxon>Dichanthelium</taxon>
    </lineage>
</organism>
<reference evidence="12 13" key="1">
    <citation type="submission" date="2016-09" db="EMBL/GenBank/DDBJ databases">
        <title>The draft genome of Dichanthelium oligosanthes: A C3 panicoid grass species.</title>
        <authorList>
            <person name="Studer A.J."/>
            <person name="Schnable J.C."/>
            <person name="Brutnell T.P."/>
        </authorList>
    </citation>
    <scope>NUCLEOTIDE SEQUENCE [LARGE SCALE GENOMIC DNA]</scope>
    <source>
        <strain evidence="13">cv. Kellogg 1175</strain>
        <tissue evidence="12">Leaf</tissue>
    </source>
</reference>
<dbReference type="GO" id="GO:0008270">
    <property type="term" value="F:zinc ion binding"/>
    <property type="evidence" value="ECO:0007669"/>
    <property type="project" value="UniProtKB-KW"/>
</dbReference>
<dbReference type="PANTHER" id="PTHR20934:SF21">
    <property type="entry name" value="TRANSCRIPTION ELONGATION FACTOR 1 HOMOLOG"/>
    <property type="match status" value="1"/>
</dbReference>
<evidence type="ECO:0000256" key="8">
    <source>
        <dbReference type="ARBA" id="ARBA00023015"/>
    </source>
</evidence>
<comment type="caution">
    <text evidence="12">The sequence shown here is derived from an EMBL/GenBank/DDBJ whole genome shotgun (WGS) entry which is preliminary data.</text>
</comment>
<keyword evidence="7 11" id="KW-0862">Zinc</keyword>
<evidence type="ECO:0000256" key="10">
    <source>
        <dbReference type="ARBA" id="ARBA00023242"/>
    </source>
</evidence>
<dbReference type="EMBL" id="LWDX02020437">
    <property type="protein sequence ID" value="OEL32761.1"/>
    <property type="molecule type" value="Genomic_DNA"/>
</dbReference>
<gene>
    <name evidence="12" type="ORF">BAE44_0006221</name>
</gene>
<keyword evidence="12" id="KW-0251">Elongation factor</keyword>
<sequence>MGKRKSRTSKPAPKKPAKLETEFTCPFCNHPGVVECLIDRKGRFAEASCRICQESYATSANALTEPVDVYGEWIDPCVAANEGVVVRRCKPRLGDARGYEADL</sequence>
<dbReference type="GO" id="GO:0006368">
    <property type="term" value="P:transcription elongation by RNA polymerase II"/>
    <property type="evidence" value="ECO:0007669"/>
    <property type="project" value="TreeGrafter"/>
</dbReference>
<evidence type="ECO:0000313" key="13">
    <source>
        <dbReference type="Proteomes" id="UP000095767"/>
    </source>
</evidence>
<evidence type="ECO:0000256" key="6">
    <source>
        <dbReference type="ARBA" id="ARBA00022771"/>
    </source>
</evidence>
<dbReference type="GO" id="GO:0000993">
    <property type="term" value="F:RNA polymerase II complex binding"/>
    <property type="evidence" value="ECO:0007669"/>
    <property type="project" value="TreeGrafter"/>
</dbReference>
<comment type="similarity">
    <text evidence="3 11">Belongs to the ELOF1 family.</text>
</comment>
<keyword evidence="13" id="KW-1185">Reference proteome</keyword>
<evidence type="ECO:0000313" key="12">
    <source>
        <dbReference type="EMBL" id="OEL32761.1"/>
    </source>
</evidence>
<keyword evidence="12" id="KW-0648">Protein biosynthesis</keyword>
<evidence type="ECO:0000256" key="3">
    <source>
        <dbReference type="ARBA" id="ARBA00009730"/>
    </source>
</evidence>
<evidence type="ECO:0000256" key="4">
    <source>
        <dbReference type="ARBA" id="ARBA00014973"/>
    </source>
</evidence>
<dbReference type="SUPFAM" id="SSF57783">
    <property type="entry name" value="Zinc beta-ribbon"/>
    <property type="match status" value="1"/>
</dbReference>
<keyword evidence="8 11" id="KW-0805">Transcription regulation</keyword>
<dbReference type="InterPro" id="IPR038567">
    <property type="entry name" value="T_Elf1_sf"/>
</dbReference>
<evidence type="ECO:0000256" key="9">
    <source>
        <dbReference type="ARBA" id="ARBA00023163"/>
    </source>
</evidence>
<dbReference type="Proteomes" id="UP000095767">
    <property type="component" value="Unassembled WGS sequence"/>
</dbReference>
<dbReference type="Gene3D" id="2.20.25.190">
    <property type="match status" value="1"/>
</dbReference>
<dbReference type="PANTHER" id="PTHR20934">
    <property type="entry name" value="TRANSCRIPTION ELONGATION FACTOR 1 HOMOLOG"/>
    <property type="match status" value="1"/>
</dbReference>
<accession>A0A1E5W5X6</accession>
<keyword evidence="10 11" id="KW-0539">Nucleus</keyword>
<dbReference type="GO" id="GO:0008023">
    <property type="term" value="C:transcription elongation factor complex"/>
    <property type="evidence" value="ECO:0007669"/>
    <property type="project" value="TreeGrafter"/>
</dbReference>
<dbReference type="AlphaFoldDB" id="A0A1E5W5X6"/>
<comment type="subcellular location">
    <subcellularLocation>
        <location evidence="2 11">Nucleus</location>
    </subcellularLocation>
</comment>
<keyword evidence="5 11" id="KW-0479">Metal-binding</keyword>
<evidence type="ECO:0000256" key="5">
    <source>
        <dbReference type="ARBA" id="ARBA00022723"/>
    </source>
</evidence>
<comment type="function">
    <text evidence="1 11">Transcription elongation factor implicated in the maintenance of proper chromatin structure in actively transcribed regions.</text>
</comment>
<dbReference type="FunFam" id="2.20.25.190:FF:000001">
    <property type="entry name" value="Transcription elongation factor 1 homolog"/>
    <property type="match status" value="1"/>
</dbReference>
<evidence type="ECO:0000256" key="11">
    <source>
        <dbReference type="RuleBase" id="RU364033"/>
    </source>
</evidence>
<evidence type="ECO:0000256" key="7">
    <source>
        <dbReference type="ARBA" id="ARBA00022833"/>
    </source>
</evidence>
<evidence type="ECO:0000256" key="2">
    <source>
        <dbReference type="ARBA" id="ARBA00004123"/>
    </source>
</evidence>
<name>A0A1E5W5X6_9POAL</name>
<protein>
    <recommendedName>
        <fullName evidence="4 11">Transcription elongation factor 1 homolog</fullName>
    </recommendedName>
</protein>
<proteinExistence type="inferred from homology"/>
<dbReference type="Pfam" id="PF05129">
    <property type="entry name" value="Zn_ribbon_Elf1"/>
    <property type="match status" value="1"/>
</dbReference>
<keyword evidence="9 11" id="KW-0804">Transcription</keyword>
<dbReference type="OrthoDB" id="637156at2759"/>